<comment type="caution">
    <text evidence="2">The sequence shown here is derived from an EMBL/GenBank/DDBJ whole genome shotgun (WGS) entry which is preliminary data.</text>
</comment>
<feature type="region of interest" description="Disordered" evidence="1">
    <location>
        <begin position="495"/>
        <end position="521"/>
    </location>
</feature>
<keyword evidence="3" id="KW-1185">Reference proteome</keyword>
<name>A0A4Q1BUB5_TREME</name>
<dbReference type="AlphaFoldDB" id="A0A4Q1BUB5"/>
<sequence length="600" mass="67588">MKLNPVDGEGEDTLSQIEETIQVFSDFINHHVPSTFYRAPIIDHWKPSDYSQREVAGMSRFLGQLSTERAHLNAVISTSKGASNSNYPNLRDICNAFMNSTPPYIGICQNVKSPCGKEIRVDIIAAGGKQWIKVNSIQESRLLTEFRSQDMEAISKAMEEDDDFHQTALETLNLNQKLGQSNDRGLMDESLDEKTEVCYVSPDQISKLLSEYRQRQGTHSNPQDWHSDRKQQLNCSLIDRAQSLVEAAQSASQDLFGSLRSIQIYFTYTRLPFKPRDLYQDPRIPSTLETIHSLGVQQIIAVGAPPKIPPPCVYPTLIPSRNILLDLSVLIAICCDSSHHPLPTSEEDVDRRFRAMEKDSNGVRLEPHSNVSKDLKEHLVSEMDHPLIQELQSRLGALGGKGEIGFWVTEEVKSRFPRIINVIGGPGEKRRAKALFEDDPQTFWKGSRWEGNEGPLKFIHVRSLPSPATGVYTGNYHFLSAFDRRLVQTCQKMLEKGAEADSGPRSRARRKMKAKPGTTKLPSAHTLRTMMEGVKCGWTVLTNNRGSVGKVVREIGVYEGLPEEDLGKMTQRARLWVVNPSSLAEWSRIEVEEKNSRFMS</sequence>
<organism evidence="2 3">
    <name type="scientific">Tremella mesenterica</name>
    <name type="common">Jelly fungus</name>
    <dbReference type="NCBI Taxonomy" id="5217"/>
    <lineage>
        <taxon>Eukaryota</taxon>
        <taxon>Fungi</taxon>
        <taxon>Dikarya</taxon>
        <taxon>Basidiomycota</taxon>
        <taxon>Agaricomycotina</taxon>
        <taxon>Tremellomycetes</taxon>
        <taxon>Tremellales</taxon>
        <taxon>Tremellaceae</taxon>
        <taxon>Tremella</taxon>
    </lineage>
</organism>
<dbReference type="PANTHER" id="PTHR13379:SF0">
    <property type="entry name" value="UPF0415 PROTEIN C7ORF25"/>
    <property type="match status" value="1"/>
</dbReference>
<dbReference type="InParanoid" id="A0A4Q1BUB5"/>
<accession>A0A4Q1BUB5</accession>
<feature type="compositionally biased region" description="Basic and acidic residues" evidence="1">
    <location>
        <begin position="495"/>
        <end position="504"/>
    </location>
</feature>
<dbReference type="EMBL" id="SDIL01000006">
    <property type="protein sequence ID" value="RXK41689.1"/>
    <property type="molecule type" value="Genomic_DNA"/>
</dbReference>
<evidence type="ECO:0000256" key="1">
    <source>
        <dbReference type="SAM" id="MobiDB-lite"/>
    </source>
</evidence>
<dbReference type="PANTHER" id="PTHR13379">
    <property type="entry name" value="UNCHARACTERIZED DUF1308"/>
    <property type="match status" value="1"/>
</dbReference>
<dbReference type="STRING" id="5217.A0A4Q1BUB5"/>
<dbReference type="Proteomes" id="UP000289152">
    <property type="component" value="Unassembled WGS sequence"/>
</dbReference>
<evidence type="ECO:0008006" key="4">
    <source>
        <dbReference type="Google" id="ProtNLM"/>
    </source>
</evidence>
<protein>
    <recommendedName>
        <fullName evidence="4">DUF1308 domain-containing protein</fullName>
    </recommendedName>
</protein>
<evidence type="ECO:0000313" key="3">
    <source>
        <dbReference type="Proteomes" id="UP000289152"/>
    </source>
</evidence>
<reference evidence="2 3" key="1">
    <citation type="submission" date="2016-06" db="EMBL/GenBank/DDBJ databases">
        <title>Evolution of pathogenesis and genome organization in the Tremellales.</title>
        <authorList>
            <person name="Cuomo C."/>
            <person name="Litvintseva A."/>
            <person name="Heitman J."/>
            <person name="Chen Y."/>
            <person name="Sun S."/>
            <person name="Springer D."/>
            <person name="Dromer F."/>
            <person name="Young S."/>
            <person name="Zeng Q."/>
            <person name="Chapman S."/>
            <person name="Gujja S."/>
            <person name="Saif S."/>
            <person name="Birren B."/>
        </authorList>
    </citation>
    <scope>NUCLEOTIDE SEQUENCE [LARGE SCALE GENOMIC DNA]</scope>
    <source>
        <strain evidence="2 3">ATCC 28783</strain>
    </source>
</reference>
<evidence type="ECO:0000313" key="2">
    <source>
        <dbReference type="EMBL" id="RXK41689.1"/>
    </source>
</evidence>
<gene>
    <name evidence="2" type="ORF">M231_00924</name>
</gene>
<dbReference type="OrthoDB" id="14527at2759"/>
<proteinExistence type="predicted"/>
<dbReference type="VEuPathDB" id="FungiDB:TREMEDRAFT_30271"/>